<protein>
    <submittedName>
        <fullName evidence="1">Uncharacterized protein</fullName>
    </submittedName>
</protein>
<sequence length="19" mass="2332">MIAQISYFYLTSHWLFLVV</sequence>
<gene>
    <name evidence="1" type="ORF">SAMN02745215_04991</name>
</gene>
<evidence type="ECO:0000313" key="2">
    <source>
        <dbReference type="Proteomes" id="UP000184010"/>
    </source>
</evidence>
<organism evidence="1 2">
    <name type="scientific">Desulfitobacterium chlororespirans DSM 11544</name>
    <dbReference type="NCBI Taxonomy" id="1121395"/>
    <lineage>
        <taxon>Bacteria</taxon>
        <taxon>Bacillati</taxon>
        <taxon>Bacillota</taxon>
        <taxon>Clostridia</taxon>
        <taxon>Eubacteriales</taxon>
        <taxon>Desulfitobacteriaceae</taxon>
        <taxon>Desulfitobacterium</taxon>
    </lineage>
</organism>
<dbReference type="Proteomes" id="UP000184010">
    <property type="component" value="Unassembled WGS sequence"/>
</dbReference>
<name>A0A1M7UXV2_9FIRM</name>
<reference evidence="2" key="1">
    <citation type="submission" date="2016-12" db="EMBL/GenBank/DDBJ databases">
        <authorList>
            <person name="Varghese N."/>
            <person name="Submissions S."/>
        </authorList>
    </citation>
    <scope>NUCLEOTIDE SEQUENCE [LARGE SCALE GENOMIC DNA]</scope>
    <source>
        <strain evidence="2">DSM 11544</strain>
    </source>
</reference>
<dbReference type="AlphaFoldDB" id="A0A1M7UXV2"/>
<proteinExistence type="predicted"/>
<evidence type="ECO:0000313" key="1">
    <source>
        <dbReference type="EMBL" id="SHN87784.1"/>
    </source>
</evidence>
<accession>A0A1M7UXV2</accession>
<keyword evidence="2" id="KW-1185">Reference proteome</keyword>
<dbReference type="EMBL" id="FRDN01000020">
    <property type="protein sequence ID" value="SHN87784.1"/>
    <property type="molecule type" value="Genomic_DNA"/>
</dbReference>